<name>A0A8J2KPD9_9HEXA</name>
<dbReference type="AlphaFoldDB" id="A0A8J2KPD9"/>
<evidence type="ECO:0000313" key="2">
    <source>
        <dbReference type="EMBL" id="CAG7816879.1"/>
    </source>
</evidence>
<feature type="compositionally biased region" description="Polar residues" evidence="1">
    <location>
        <begin position="115"/>
        <end position="124"/>
    </location>
</feature>
<feature type="region of interest" description="Disordered" evidence="1">
    <location>
        <begin position="106"/>
        <end position="139"/>
    </location>
</feature>
<reference evidence="2" key="1">
    <citation type="submission" date="2021-06" db="EMBL/GenBank/DDBJ databases">
        <authorList>
            <person name="Hodson N. C."/>
            <person name="Mongue J. A."/>
            <person name="Jaron S. K."/>
        </authorList>
    </citation>
    <scope>NUCLEOTIDE SEQUENCE</scope>
</reference>
<accession>A0A8J2KPD9</accession>
<dbReference type="EMBL" id="CAJVCH010380473">
    <property type="protein sequence ID" value="CAG7816879.1"/>
    <property type="molecule type" value="Genomic_DNA"/>
</dbReference>
<dbReference type="Proteomes" id="UP000708208">
    <property type="component" value="Unassembled WGS sequence"/>
</dbReference>
<protein>
    <submittedName>
        <fullName evidence="2">Uncharacterized protein</fullName>
    </submittedName>
</protein>
<evidence type="ECO:0000256" key="1">
    <source>
        <dbReference type="SAM" id="MobiDB-lite"/>
    </source>
</evidence>
<evidence type="ECO:0000313" key="3">
    <source>
        <dbReference type="Proteomes" id="UP000708208"/>
    </source>
</evidence>
<comment type="caution">
    <text evidence="2">The sequence shown here is derived from an EMBL/GenBank/DDBJ whole genome shotgun (WGS) entry which is preliminary data.</text>
</comment>
<sequence>MKKWAKFNGPEEDSSQKKITSFFKSNNDKASGDNVGGMGKQYDIKACEGSLTTAYTKVPVFVQPFKSELTSSTGCSGQDDRRPEDDNLHFICKTLIKKEELLMTSLNTDDDSDQNLRSNSSVETNLPEPDGQEDTNEGRIRLVNFKTILEDSQNSGDLNYE</sequence>
<gene>
    <name evidence="2" type="ORF">AFUS01_LOCUS27473</name>
</gene>
<keyword evidence="3" id="KW-1185">Reference proteome</keyword>
<organism evidence="2 3">
    <name type="scientific">Allacma fusca</name>
    <dbReference type="NCBI Taxonomy" id="39272"/>
    <lineage>
        <taxon>Eukaryota</taxon>
        <taxon>Metazoa</taxon>
        <taxon>Ecdysozoa</taxon>
        <taxon>Arthropoda</taxon>
        <taxon>Hexapoda</taxon>
        <taxon>Collembola</taxon>
        <taxon>Symphypleona</taxon>
        <taxon>Sminthuridae</taxon>
        <taxon>Allacma</taxon>
    </lineage>
</organism>
<proteinExistence type="predicted"/>